<dbReference type="SMART" id="SM00345">
    <property type="entry name" value="HTH_GNTR"/>
    <property type="match status" value="1"/>
</dbReference>
<dbReference type="InterPro" id="IPR036388">
    <property type="entry name" value="WH-like_DNA-bd_sf"/>
</dbReference>
<dbReference type="EMBL" id="LLZJ01000266">
    <property type="protein sequence ID" value="KUL56102.1"/>
    <property type="molecule type" value="Genomic_DNA"/>
</dbReference>
<evidence type="ECO:0000259" key="4">
    <source>
        <dbReference type="PROSITE" id="PS50949"/>
    </source>
</evidence>
<sequence>MADERIEFAQCFRPVIHSSGIPLYTQVVHQIEDALRRNIIHPGQFLPPEPELCRAFGVGRTTVRRAAGQLIDRGILSRAPGVGTRISRVPTLDYSSLTSPSLYADLKSAHRDPVTRVISWQTATADGALSERTGFPVGTELVALDRLRLAGDTPIALLGNHLPRAYADFGAERLRDSSLDAVMRGRGHHTRRIEYEVSAWLATPHQAELLDIAEGTPLLREHRWAYDIDDNYINFSENYYHPIHFHMRGVLLAEVPK</sequence>
<proteinExistence type="predicted"/>
<dbReference type="Pfam" id="PF00392">
    <property type="entry name" value="GntR"/>
    <property type="match status" value="1"/>
</dbReference>
<organism evidence="5 6">
    <name type="scientific">Streptomyces violaceusniger</name>
    <dbReference type="NCBI Taxonomy" id="68280"/>
    <lineage>
        <taxon>Bacteria</taxon>
        <taxon>Bacillati</taxon>
        <taxon>Actinomycetota</taxon>
        <taxon>Actinomycetes</taxon>
        <taxon>Kitasatosporales</taxon>
        <taxon>Streptomycetaceae</taxon>
        <taxon>Streptomyces</taxon>
        <taxon>Streptomyces violaceusniger group</taxon>
    </lineage>
</organism>
<dbReference type="InterPro" id="IPR000524">
    <property type="entry name" value="Tscrpt_reg_HTH_GntR"/>
</dbReference>
<dbReference type="GO" id="GO:0003677">
    <property type="term" value="F:DNA binding"/>
    <property type="evidence" value="ECO:0007669"/>
    <property type="project" value="UniProtKB-KW"/>
</dbReference>
<keyword evidence="1" id="KW-0805">Transcription regulation</keyword>
<comment type="caution">
    <text evidence="5">The sequence shown here is derived from an EMBL/GenBank/DDBJ whole genome shotgun (WGS) entry which is preliminary data.</text>
</comment>
<evidence type="ECO:0000256" key="2">
    <source>
        <dbReference type="ARBA" id="ARBA00023125"/>
    </source>
</evidence>
<reference evidence="6" key="1">
    <citation type="submission" date="2015-10" db="EMBL/GenBank/DDBJ databases">
        <authorList>
            <person name="Ju K.-S."/>
            <person name="Doroghazi J.R."/>
            <person name="Metcalf W.W."/>
        </authorList>
    </citation>
    <scope>NUCLEOTIDE SEQUENCE [LARGE SCALE GENOMIC DNA]</scope>
    <source>
        <strain evidence="6">NRRL F-8817</strain>
    </source>
</reference>
<dbReference type="RefSeq" id="WP_059145403.1">
    <property type="nucleotide sequence ID" value="NZ_LLZJ01000266.1"/>
</dbReference>
<evidence type="ECO:0000313" key="6">
    <source>
        <dbReference type="Proteomes" id="UP000053413"/>
    </source>
</evidence>
<dbReference type="PRINTS" id="PR00035">
    <property type="entry name" value="HTHGNTR"/>
</dbReference>
<protein>
    <recommendedName>
        <fullName evidence="4">HTH gntR-type domain-containing protein</fullName>
    </recommendedName>
</protein>
<dbReference type="Gene3D" id="1.10.10.10">
    <property type="entry name" value="Winged helix-like DNA-binding domain superfamily/Winged helix DNA-binding domain"/>
    <property type="match status" value="1"/>
</dbReference>
<dbReference type="GO" id="GO:0045892">
    <property type="term" value="P:negative regulation of DNA-templated transcription"/>
    <property type="evidence" value="ECO:0007669"/>
    <property type="project" value="TreeGrafter"/>
</dbReference>
<dbReference type="CDD" id="cd07377">
    <property type="entry name" value="WHTH_GntR"/>
    <property type="match status" value="1"/>
</dbReference>
<dbReference type="InterPro" id="IPR011663">
    <property type="entry name" value="UTRA"/>
</dbReference>
<dbReference type="SMART" id="SM00866">
    <property type="entry name" value="UTRA"/>
    <property type="match status" value="1"/>
</dbReference>
<gene>
    <name evidence="5" type="ORF">ADL28_21675</name>
</gene>
<dbReference type="GeneID" id="97429776"/>
<dbReference type="Pfam" id="PF07702">
    <property type="entry name" value="UTRA"/>
    <property type="match status" value="1"/>
</dbReference>
<dbReference type="PROSITE" id="PS50949">
    <property type="entry name" value="HTH_GNTR"/>
    <property type="match status" value="1"/>
</dbReference>
<evidence type="ECO:0000313" key="5">
    <source>
        <dbReference type="EMBL" id="KUL56102.1"/>
    </source>
</evidence>
<dbReference type="GO" id="GO:0003700">
    <property type="term" value="F:DNA-binding transcription factor activity"/>
    <property type="evidence" value="ECO:0007669"/>
    <property type="project" value="InterPro"/>
</dbReference>
<dbReference type="SUPFAM" id="SSF46785">
    <property type="entry name" value="Winged helix' DNA-binding domain"/>
    <property type="match status" value="1"/>
</dbReference>
<dbReference type="PANTHER" id="PTHR44846">
    <property type="entry name" value="MANNOSYL-D-GLYCERATE TRANSPORT/METABOLISM SYSTEM REPRESSOR MNGR-RELATED"/>
    <property type="match status" value="1"/>
</dbReference>
<name>A0A0X3WHI6_STRVO</name>
<dbReference type="InterPro" id="IPR050679">
    <property type="entry name" value="Bact_HTH_transcr_reg"/>
</dbReference>
<dbReference type="Gene3D" id="3.40.1410.10">
    <property type="entry name" value="Chorismate lyase-like"/>
    <property type="match status" value="1"/>
</dbReference>
<dbReference type="SUPFAM" id="SSF64288">
    <property type="entry name" value="Chorismate lyase-like"/>
    <property type="match status" value="1"/>
</dbReference>
<keyword evidence="2" id="KW-0238">DNA-binding</keyword>
<accession>A0A0X3WHI6</accession>
<dbReference type="InterPro" id="IPR028978">
    <property type="entry name" value="Chorismate_lyase_/UTRA_dom_sf"/>
</dbReference>
<dbReference type="InterPro" id="IPR036390">
    <property type="entry name" value="WH_DNA-bd_sf"/>
</dbReference>
<dbReference type="Proteomes" id="UP000053413">
    <property type="component" value="Unassembled WGS sequence"/>
</dbReference>
<evidence type="ECO:0000256" key="3">
    <source>
        <dbReference type="ARBA" id="ARBA00023163"/>
    </source>
</evidence>
<keyword evidence="3" id="KW-0804">Transcription</keyword>
<dbReference type="AlphaFoldDB" id="A0A0X3WHI6"/>
<evidence type="ECO:0000256" key="1">
    <source>
        <dbReference type="ARBA" id="ARBA00023015"/>
    </source>
</evidence>
<dbReference type="PANTHER" id="PTHR44846:SF17">
    <property type="entry name" value="GNTR-FAMILY TRANSCRIPTIONAL REGULATOR"/>
    <property type="match status" value="1"/>
</dbReference>
<feature type="domain" description="HTH gntR-type" evidence="4">
    <location>
        <begin position="21"/>
        <end position="89"/>
    </location>
</feature>